<sequence length="638" mass="66262">MATPQESITTVNGRRCTRSRARTLVPSVVTTQEPAIVTPTEVTITTPAEQAPQVQSSAVQAPAQAPSGPPPPPIPPPAAASSSSPAPVEQPVAAPTPTQVAVSSAIGTISAVPITPTPTPPLPEPVPIVPSGQVAARPKGPVEASRPAAVPSQVAVVTPDTPTASTPANSNTIPTAVLPPSPNRSTRQTPLVTVSGVTESAAPLSSLAAEPEQPSQIETPTEPTFINTPIAAQPPPQPTSILVPALPSGDSSSGVIGPDSGDLDGDGGLTLPTGDANIGSIAGGVIGGVAGLALVCALLFFCLRKRKTKQPRWVEKNVAGPRFVEKVKAIPAGVSVIFAKVKGMKSRPAQNPYRRHSQQDSISSIYSTTSNDQDGFFAAEAPVRRSSSRKSERNRLRKKNSSVSSQSTFERIIEEREREANNPFDDPEPPRLLRLSNPDPNQSPRGPVTPQPAMTPANPFTSPLDDRAVPPGWPEALPPILGHKRTQSSLSALGSHPPTLLFAGPGNTAAKGSSGPPPSSQAPPAQKRRSSIAYPTFDATSSGASGDSDFALYGEPGPSRPGTKLFTPGPTGRTVRQSDPFDLDRPEVLGFGSVVGRKEVRASVTRQATRGKRTSSVGNWSTTNDSPYPSIWPAGRRS</sequence>
<keyword evidence="4" id="KW-1185">Reference proteome</keyword>
<proteinExistence type="predicted"/>
<feature type="region of interest" description="Disordered" evidence="1">
    <location>
        <begin position="39"/>
        <end position="188"/>
    </location>
</feature>
<feature type="compositionally biased region" description="Basic and acidic residues" evidence="1">
    <location>
        <begin position="411"/>
        <end position="420"/>
    </location>
</feature>
<feature type="compositionally biased region" description="Pro residues" evidence="1">
    <location>
        <begin position="67"/>
        <end position="78"/>
    </location>
</feature>
<feature type="transmembrane region" description="Helical" evidence="2">
    <location>
        <begin position="281"/>
        <end position="303"/>
    </location>
</feature>
<reference evidence="3" key="1">
    <citation type="journal article" date="2020" name="Stud. Mycol.">
        <title>101 Dothideomycetes genomes: a test case for predicting lifestyles and emergence of pathogens.</title>
        <authorList>
            <person name="Haridas S."/>
            <person name="Albert R."/>
            <person name="Binder M."/>
            <person name="Bloem J."/>
            <person name="Labutti K."/>
            <person name="Salamov A."/>
            <person name="Andreopoulos B."/>
            <person name="Baker S."/>
            <person name="Barry K."/>
            <person name="Bills G."/>
            <person name="Bluhm B."/>
            <person name="Cannon C."/>
            <person name="Castanera R."/>
            <person name="Culley D."/>
            <person name="Daum C."/>
            <person name="Ezra D."/>
            <person name="Gonzalez J."/>
            <person name="Henrissat B."/>
            <person name="Kuo A."/>
            <person name="Liang C."/>
            <person name="Lipzen A."/>
            <person name="Lutzoni F."/>
            <person name="Magnuson J."/>
            <person name="Mondo S."/>
            <person name="Nolan M."/>
            <person name="Ohm R."/>
            <person name="Pangilinan J."/>
            <person name="Park H.-J."/>
            <person name="Ramirez L."/>
            <person name="Alfaro M."/>
            <person name="Sun H."/>
            <person name="Tritt A."/>
            <person name="Yoshinaga Y."/>
            <person name="Zwiers L.-H."/>
            <person name="Turgeon B."/>
            <person name="Goodwin S."/>
            <person name="Spatafora J."/>
            <person name="Crous P."/>
            <person name="Grigoriev I."/>
        </authorList>
    </citation>
    <scope>NUCLEOTIDE SEQUENCE</scope>
    <source>
        <strain evidence="3">CBS 113818</strain>
    </source>
</reference>
<feature type="compositionally biased region" description="Polar residues" evidence="1">
    <location>
        <begin position="96"/>
        <end position="107"/>
    </location>
</feature>
<feature type="compositionally biased region" description="Polar residues" evidence="1">
    <location>
        <begin position="359"/>
        <end position="373"/>
    </location>
</feature>
<dbReference type="Proteomes" id="UP000799424">
    <property type="component" value="Unassembled WGS sequence"/>
</dbReference>
<feature type="compositionally biased region" description="Low complexity" evidence="1">
    <location>
        <begin position="79"/>
        <end position="95"/>
    </location>
</feature>
<feature type="region of interest" description="Disordered" evidence="1">
    <location>
        <begin position="346"/>
        <end position="585"/>
    </location>
</feature>
<keyword evidence="2" id="KW-0472">Membrane</keyword>
<accession>A0A6A6ZHA8</accession>
<evidence type="ECO:0000256" key="1">
    <source>
        <dbReference type="SAM" id="MobiDB-lite"/>
    </source>
</evidence>
<dbReference type="EMBL" id="MU006244">
    <property type="protein sequence ID" value="KAF2819645.1"/>
    <property type="molecule type" value="Genomic_DNA"/>
</dbReference>
<evidence type="ECO:0000313" key="4">
    <source>
        <dbReference type="Proteomes" id="UP000799424"/>
    </source>
</evidence>
<feature type="region of interest" description="Disordered" evidence="1">
    <location>
        <begin position="602"/>
        <end position="638"/>
    </location>
</feature>
<feature type="compositionally biased region" description="Polar residues" evidence="1">
    <location>
        <begin position="1"/>
        <end position="12"/>
    </location>
</feature>
<dbReference type="OrthoDB" id="3936275at2759"/>
<keyword evidence="2" id="KW-1133">Transmembrane helix</keyword>
<keyword evidence="2" id="KW-0812">Transmembrane</keyword>
<feature type="compositionally biased region" description="Pro residues" evidence="1">
    <location>
        <begin position="115"/>
        <end position="128"/>
    </location>
</feature>
<protein>
    <submittedName>
        <fullName evidence="3">Uncharacterized protein</fullName>
    </submittedName>
</protein>
<feature type="compositionally biased region" description="Low complexity" evidence="1">
    <location>
        <begin position="39"/>
        <end position="66"/>
    </location>
</feature>
<evidence type="ECO:0000256" key="2">
    <source>
        <dbReference type="SAM" id="Phobius"/>
    </source>
</evidence>
<organism evidence="3 4">
    <name type="scientific">Ophiobolus disseminans</name>
    <dbReference type="NCBI Taxonomy" id="1469910"/>
    <lineage>
        <taxon>Eukaryota</taxon>
        <taxon>Fungi</taxon>
        <taxon>Dikarya</taxon>
        <taxon>Ascomycota</taxon>
        <taxon>Pezizomycotina</taxon>
        <taxon>Dothideomycetes</taxon>
        <taxon>Pleosporomycetidae</taxon>
        <taxon>Pleosporales</taxon>
        <taxon>Pleosporineae</taxon>
        <taxon>Phaeosphaeriaceae</taxon>
        <taxon>Ophiobolus</taxon>
    </lineage>
</organism>
<feature type="compositionally biased region" description="Polar residues" evidence="1">
    <location>
        <begin position="604"/>
        <end position="627"/>
    </location>
</feature>
<feature type="compositionally biased region" description="Polar residues" evidence="1">
    <location>
        <begin position="160"/>
        <end position="174"/>
    </location>
</feature>
<name>A0A6A6ZHA8_9PLEO</name>
<dbReference type="AlphaFoldDB" id="A0A6A6ZHA8"/>
<feature type="compositionally biased region" description="Low complexity" evidence="1">
    <location>
        <begin position="537"/>
        <end position="551"/>
    </location>
</feature>
<feature type="region of interest" description="Disordered" evidence="1">
    <location>
        <begin position="1"/>
        <end position="24"/>
    </location>
</feature>
<evidence type="ECO:0000313" key="3">
    <source>
        <dbReference type="EMBL" id="KAF2819645.1"/>
    </source>
</evidence>
<gene>
    <name evidence="3" type="ORF">CC86DRAFT_375114</name>
</gene>